<evidence type="ECO:0000313" key="2">
    <source>
        <dbReference type="EMBL" id="PSL48175.1"/>
    </source>
</evidence>
<feature type="transmembrane region" description="Helical" evidence="1">
    <location>
        <begin position="67"/>
        <end position="86"/>
    </location>
</feature>
<gene>
    <name evidence="2" type="ORF">CLV51_1021039</name>
</gene>
<comment type="caution">
    <text evidence="2">The sequence shown here is derived from an EMBL/GenBank/DDBJ whole genome shotgun (WGS) entry which is preliminary data.</text>
</comment>
<dbReference type="Proteomes" id="UP000240971">
    <property type="component" value="Unassembled WGS sequence"/>
</dbReference>
<dbReference type="OrthoDB" id="963535at2"/>
<organism evidence="2 3">
    <name type="scientific">Chitinophaga niastensis</name>
    <dbReference type="NCBI Taxonomy" id="536980"/>
    <lineage>
        <taxon>Bacteria</taxon>
        <taxon>Pseudomonadati</taxon>
        <taxon>Bacteroidota</taxon>
        <taxon>Chitinophagia</taxon>
        <taxon>Chitinophagales</taxon>
        <taxon>Chitinophagaceae</taxon>
        <taxon>Chitinophaga</taxon>
    </lineage>
</organism>
<evidence type="ECO:0000313" key="3">
    <source>
        <dbReference type="Proteomes" id="UP000240971"/>
    </source>
</evidence>
<keyword evidence="1" id="KW-0472">Membrane</keyword>
<sequence>MWQTLILSFFMGLMGANGIPHFIKGITKEPYPCLLGNAPIPNLIAGWLAFIIACLCAYWAHLKFYPLVAFCSCASGALLIGLFHAGPGAIGKPE</sequence>
<reference evidence="2 3" key="1">
    <citation type="submission" date="2018-03" db="EMBL/GenBank/DDBJ databases">
        <title>Genomic Encyclopedia of Archaeal and Bacterial Type Strains, Phase II (KMG-II): from individual species to whole genera.</title>
        <authorList>
            <person name="Goeker M."/>
        </authorList>
    </citation>
    <scope>NUCLEOTIDE SEQUENCE [LARGE SCALE GENOMIC DNA]</scope>
    <source>
        <strain evidence="2 3">DSM 24859</strain>
    </source>
</reference>
<dbReference type="AlphaFoldDB" id="A0A2P8HPN8"/>
<dbReference type="EMBL" id="PYAW01000002">
    <property type="protein sequence ID" value="PSL48175.1"/>
    <property type="molecule type" value="Genomic_DNA"/>
</dbReference>
<name>A0A2P8HPN8_CHINA</name>
<dbReference type="RefSeq" id="WP_106528575.1">
    <property type="nucleotide sequence ID" value="NZ_PYAW01000002.1"/>
</dbReference>
<accession>A0A2P8HPN8</accession>
<feature type="transmembrane region" description="Helical" evidence="1">
    <location>
        <begin position="42"/>
        <end position="60"/>
    </location>
</feature>
<protein>
    <submittedName>
        <fullName evidence="2">Uncharacterized protein</fullName>
    </submittedName>
</protein>
<keyword evidence="1" id="KW-0812">Transmembrane</keyword>
<evidence type="ECO:0000256" key="1">
    <source>
        <dbReference type="SAM" id="Phobius"/>
    </source>
</evidence>
<keyword evidence="1" id="KW-1133">Transmembrane helix</keyword>
<proteinExistence type="predicted"/>
<keyword evidence="3" id="KW-1185">Reference proteome</keyword>